<organism evidence="1 2">
    <name type="scientific">Dissostichus mawsoni</name>
    <name type="common">Antarctic cod</name>
    <dbReference type="NCBI Taxonomy" id="36200"/>
    <lineage>
        <taxon>Eukaryota</taxon>
        <taxon>Metazoa</taxon>
        <taxon>Chordata</taxon>
        <taxon>Craniata</taxon>
        <taxon>Vertebrata</taxon>
        <taxon>Euteleostomi</taxon>
        <taxon>Actinopterygii</taxon>
        <taxon>Neopterygii</taxon>
        <taxon>Teleostei</taxon>
        <taxon>Neoteleostei</taxon>
        <taxon>Acanthomorphata</taxon>
        <taxon>Eupercaria</taxon>
        <taxon>Perciformes</taxon>
        <taxon>Notothenioidei</taxon>
        <taxon>Nototheniidae</taxon>
        <taxon>Dissostichus</taxon>
    </lineage>
</organism>
<dbReference type="AlphaFoldDB" id="A0A7J5YVF5"/>
<dbReference type="Proteomes" id="UP000518266">
    <property type="component" value="Unassembled WGS sequence"/>
</dbReference>
<evidence type="ECO:0000313" key="1">
    <source>
        <dbReference type="EMBL" id="KAF3852811.1"/>
    </source>
</evidence>
<comment type="caution">
    <text evidence="1">The sequence shown here is derived from an EMBL/GenBank/DDBJ whole genome shotgun (WGS) entry which is preliminary data.</text>
</comment>
<proteinExistence type="predicted"/>
<accession>A0A7J5YVF5</accession>
<sequence length="269" mass="28854">MPNTLLHLTLHSQRGCQGVSESLCVHSGAAQQRRVLQQRHQLHRTRRITLFLRRLPLCLPGLLVNQPLRVTQTAQPGSEGSLRLLPLDLLPLRVVSDVVTLQTLFHGEGFPTSCVGTGEGSLLFMEGADVALQVEDLSEGSVTAIFGTFEYHPGLRPTAFIFALVLLVLLSVDSGHVSGSVSVGGEGLLAAVLGALKGLHPGVCELMSGQMVGAAEGLPAAVLLTCVRLHSGVFTKHGSLNGYHKTHALRERARKLSQGILIIRLVYTY</sequence>
<dbReference type="EMBL" id="JAAKFY010000009">
    <property type="protein sequence ID" value="KAF3852811.1"/>
    <property type="molecule type" value="Genomic_DNA"/>
</dbReference>
<evidence type="ECO:0000313" key="2">
    <source>
        <dbReference type="Proteomes" id="UP000518266"/>
    </source>
</evidence>
<reference evidence="1 2" key="1">
    <citation type="submission" date="2020-03" db="EMBL/GenBank/DDBJ databases">
        <title>Dissostichus mawsoni Genome sequencing and assembly.</title>
        <authorList>
            <person name="Park H."/>
        </authorList>
    </citation>
    <scope>NUCLEOTIDE SEQUENCE [LARGE SCALE GENOMIC DNA]</scope>
    <source>
        <strain evidence="1">DM0001</strain>
        <tissue evidence="1">Muscle</tissue>
    </source>
</reference>
<protein>
    <submittedName>
        <fullName evidence="1">Uncharacterized protein</fullName>
    </submittedName>
</protein>
<gene>
    <name evidence="1" type="ORF">F7725_006166</name>
</gene>
<keyword evidence="2" id="KW-1185">Reference proteome</keyword>
<name>A0A7J5YVF5_DISMA</name>